<dbReference type="EMBL" id="WQLW01000002">
    <property type="protein sequence ID" value="MVO08419.1"/>
    <property type="molecule type" value="Genomic_DNA"/>
</dbReference>
<comment type="caution">
    <text evidence="2">The sequence shown here is derived from an EMBL/GenBank/DDBJ whole genome shotgun (WGS) entry which is preliminary data.</text>
</comment>
<organism evidence="2 3">
    <name type="scientific">Flavobacterium profundi</name>
    <dbReference type="NCBI Taxonomy" id="1774945"/>
    <lineage>
        <taxon>Bacteria</taxon>
        <taxon>Pseudomonadati</taxon>
        <taxon>Bacteroidota</taxon>
        <taxon>Flavobacteriia</taxon>
        <taxon>Flavobacteriales</taxon>
        <taxon>Flavobacteriaceae</taxon>
        <taxon>Flavobacterium</taxon>
    </lineage>
</organism>
<gene>
    <name evidence="2" type="ORF">GOQ30_04480</name>
</gene>
<dbReference type="PANTHER" id="PTHR43792">
    <property type="entry name" value="GNAT FAMILY, PUTATIVE (AFU_ORTHOLOGUE AFUA_3G00765)-RELATED-RELATED"/>
    <property type="match status" value="1"/>
</dbReference>
<dbReference type="InterPro" id="IPR016181">
    <property type="entry name" value="Acyl_CoA_acyltransferase"/>
</dbReference>
<dbReference type="Pfam" id="PF13302">
    <property type="entry name" value="Acetyltransf_3"/>
    <property type="match status" value="1"/>
</dbReference>
<reference evidence="3" key="1">
    <citation type="submission" date="2019-05" db="EMBL/GenBank/DDBJ databases">
        <title>Flavobacterium profundi sp. nov., isolated from a deep-sea seamount.</title>
        <authorList>
            <person name="Zhang D.-C."/>
        </authorList>
    </citation>
    <scope>NUCLEOTIDE SEQUENCE [LARGE SCALE GENOMIC DNA]</scope>
    <source>
        <strain evidence="3">TP390</strain>
    </source>
</reference>
<accession>A0A6I4IJZ4</accession>
<dbReference type="AlphaFoldDB" id="A0A6I4IJZ4"/>
<sequence>MDLILETKRLILRPLEISDADDMFAMDSNPKVHIYLGNTPFTTKEESIAYLNNVLQQYEQHGIGRFAMVTKDGNRFVGWCGLKFITEIENNHSHFYEIGYRLKEEFWGKGYAYEAAKKWYEYAFSNLKVNTLYASTHIDNKGSRRILEKIGLQLKNEYLWNKTIPCVWYASK</sequence>
<name>A0A6I4IJZ4_9FLAO</name>
<dbReference type="RefSeq" id="WP_140996810.1">
    <property type="nucleotide sequence ID" value="NZ_VDCZ01000002.1"/>
</dbReference>
<dbReference type="PANTHER" id="PTHR43792:SF16">
    <property type="entry name" value="N-ACETYLTRANSFERASE DOMAIN-CONTAINING PROTEIN"/>
    <property type="match status" value="1"/>
</dbReference>
<dbReference type="Gene3D" id="3.40.630.30">
    <property type="match status" value="1"/>
</dbReference>
<protein>
    <submittedName>
        <fullName evidence="2">GNAT family N-acetyltransferase</fullName>
    </submittedName>
</protein>
<keyword evidence="2" id="KW-0808">Transferase</keyword>
<dbReference type="OrthoDB" id="9788916at2"/>
<evidence type="ECO:0000259" key="1">
    <source>
        <dbReference type="PROSITE" id="PS51186"/>
    </source>
</evidence>
<dbReference type="InterPro" id="IPR000182">
    <property type="entry name" value="GNAT_dom"/>
</dbReference>
<dbReference type="InterPro" id="IPR051531">
    <property type="entry name" value="N-acetyltransferase"/>
</dbReference>
<evidence type="ECO:0000313" key="3">
    <source>
        <dbReference type="Proteomes" id="UP000431264"/>
    </source>
</evidence>
<dbReference type="PROSITE" id="PS51186">
    <property type="entry name" value="GNAT"/>
    <property type="match status" value="1"/>
</dbReference>
<proteinExistence type="predicted"/>
<dbReference type="SUPFAM" id="SSF55729">
    <property type="entry name" value="Acyl-CoA N-acyltransferases (Nat)"/>
    <property type="match status" value="1"/>
</dbReference>
<keyword evidence="3" id="KW-1185">Reference proteome</keyword>
<feature type="domain" description="N-acetyltransferase" evidence="1">
    <location>
        <begin position="10"/>
        <end position="165"/>
    </location>
</feature>
<dbReference type="GO" id="GO:0016747">
    <property type="term" value="F:acyltransferase activity, transferring groups other than amino-acyl groups"/>
    <property type="evidence" value="ECO:0007669"/>
    <property type="project" value="InterPro"/>
</dbReference>
<evidence type="ECO:0000313" key="2">
    <source>
        <dbReference type="EMBL" id="MVO08419.1"/>
    </source>
</evidence>
<dbReference type="Proteomes" id="UP000431264">
    <property type="component" value="Unassembled WGS sequence"/>
</dbReference>